<dbReference type="AlphaFoldDB" id="A0A412ZA07"/>
<comment type="subcellular location">
    <subcellularLocation>
        <location evidence="1">Cell envelope</location>
    </subcellularLocation>
</comment>
<organism evidence="5 6">
    <name type="scientific">Enterocloster bolteae</name>
    <dbReference type="NCBI Taxonomy" id="208479"/>
    <lineage>
        <taxon>Bacteria</taxon>
        <taxon>Bacillati</taxon>
        <taxon>Bacillota</taxon>
        <taxon>Clostridia</taxon>
        <taxon>Lachnospirales</taxon>
        <taxon>Lachnospiraceae</taxon>
        <taxon>Enterocloster</taxon>
    </lineage>
</organism>
<feature type="domain" description="Periplasmic binding protein" evidence="4">
    <location>
        <begin position="49"/>
        <end position="301"/>
    </location>
</feature>
<dbReference type="SUPFAM" id="SSF53822">
    <property type="entry name" value="Periplasmic binding protein-like I"/>
    <property type="match status" value="1"/>
</dbReference>
<keyword evidence="2 3" id="KW-0732">Signal</keyword>
<dbReference type="InterPro" id="IPR025997">
    <property type="entry name" value="SBP_2_dom"/>
</dbReference>
<sequence length="353" mass="38516">MGIRKKRTAGSIVCILFTALFSVLAVSGCAKTEDAAAGSVEQEEQEVQIGLSFESFVIERWMRERDVFVSAAKELGAEVNVQNANGDVEEQISQIEYFIKKQVDVIVVVAGDCEALSDVMIKAREAGIKTVSYDRLIMNAGCDLYISFDNTEVGRLMAESMLENIPDGGDIFLIQGPLTDNNVSLIREGIDETLAGSNLNVVYEANCPGWIAENAYTYTKEGLKLDRNVKGIICGNDDLASQAFRALSEERLAGKVCVTGQDGDLAACQRIVEETQEMTAFKSVEQEASLAAKCAVLLGLGEEIEEVQDTAYDGTYNVPYLELQPIAVTKENMDEVIIKGGFHAKEDVYLNVN</sequence>
<reference evidence="5 6" key="1">
    <citation type="submission" date="2018-08" db="EMBL/GenBank/DDBJ databases">
        <title>A genome reference for cultivated species of the human gut microbiota.</title>
        <authorList>
            <person name="Zou Y."/>
            <person name="Xue W."/>
            <person name="Luo G."/>
        </authorList>
    </citation>
    <scope>NUCLEOTIDE SEQUENCE [LARGE SCALE GENOMIC DNA]</scope>
    <source>
        <strain evidence="5 6">AF14-18</strain>
    </source>
</reference>
<dbReference type="RefSeq" id="WP_118018498.1">
    <property type="nucleotide sequence ID" value="NZ_CATYQV010000010.1"/>
</dbReference>
<evidence type="ECO:0000256" key="3">
    <source>
        <dbReference type="SAM" id="SignalP"/>
    </source>
</evidence>
<dbReference type="PANTHER" id="PTHR30036">
    <property type="entry name" value="D-XYLOSE-BINDING PERIPLASMIC PROTEIN"/>
    <property type="match status" value="1"/>
</dbReference>
<feature type="signal peptide" evidence="3">
    <location>
        <begin position="1"/>
        <end position="25"/>
    </location>
</feature>
<dbReference type="GO" id="GO:0030288">
    <property type="term" value="C:outer membrane-bounded periplasmic space"/>
    <property type="evidence" value="ECO:0007669"/>
    <property type="project" value="TreeGrafter"/>
</dbReference>
<evidence type="ECO:0000256" key="2">
    <source>
        <dbReference type="ARBA" id="ARBA00022729"/>
    </source>
</evidence>
<dbReference type="Gene3D" id="3.40.50.2300">
    <property type="match status" value="2"/>
</dbReference>
<dbReference type="InterPro" id="IPR050555">
    <property type="entry name" value="Bact_Solute-Bind_Prot2"/>
</dbReference>
<dbReference type="PROSITE" id="PS51257">
    <property type="entry name" value="PROKAR_LIPOPROTEIN"/>
    <property type="match status" value="1"/>
</dbReference>
<name>A0A412ZA07_9FIRM</name>
<feature type="chain" id="PRO_5038560123" evidence="3">
    <location>
        <begin position="26"/>
        <end position="353"/>
    </location>
</feature>
<evidence type="ECO:0000313" key="5">
    <source>
        <dbReference type="EMBL" id="RGV76911.1"/>
    </source>
</evidence>
<dbReference type="GO" id="GO:0030246">
    <property type="term" value="F:carbohydrate binding"/>
    <property type="evidence" value="ECO:0007669"/>
    <property type="project" value="TreeGrafter"/>
</dbReference>
<dbReference type="Proteomes" id="UP000284543">
    <property type="component" value="Unassembled WGS sequence"/>
</dbReference>
<gene>
    <name evidence="5" type="ORF">DWW02_10250</name>
</gene>
<protein>
    <submittedName>
        <fullName evidence="5">LacI family transcriptional regulator</fullName>
    </submittedName>
</protein>
<comment type="caution">
    <text evidence="5">The sequence shown here is derived from an EMBL/GenBank/DDBJ whole genome shotgun (WGS) entry which is preliminary data.</text>
</comment>
<accession>A0A412ZA07</accession>
<dbReference type="Pfam" id="PF13407">
    <property type="entry name" value="Peripla_BP_4"/>
    <property type="match status" value="1"/>
</dbReference>
<evidence type="ECO:0000259" key="4">
    <source>
        <dbReference type="Pfam" id="PF13407"/>
    </source>
</evidence>
<dbReference type="InterPro" id="IPR028082">
    <property type="entry name" value="Peripla_BP_I"/>
</dbReference>
<dbReference type="EMBL" id="QRZM01000003">
    <property type="protein sequence ID" value="RGV76911.1"/>
    <property type="molecule type" value="Genomic_DNA"/>
</dbReference>
<proteinExistence type="predicted"/>
<evidence type="ECO:0000256" key="1">
    <source>
        <dbReference type="ARBA" id="ARBA00004196"/>
    </source>
</evidence>
<dbReference type="PANTHER" id="PTHR30036:SF1">
    <property type="entry name" value="D-XYLOSE-BINDING PERIPLASMIC PROTEIN"/>
    <property type="match status" value="1"/>
</dbReference>
<evidence type="ECO:0000313" key="6">
    <source>
        <dbReference type="Proteomes" id="UP000284543"/>
    </source>
</evidence>